<organism evidence="11">
    <name type="scientific">Paracanthobdella livanowi</name>
    <dbReference type="NCBI Taxonomy" id="2905687"/>
    <lineage>
        <taxon>Eukaryota</taxon>
        <taxon>Metazoa</taxon>
        <taxon>Spiralia</taxon>
        <taxon>Lophotrochozoa</taxon>
        <taxon>Annelida</taxon>
        <taxon>Clitellata</taxon>
        <taxon>Hirudinea</taxon>
        <taxon>Acanthobdellida</taxon>
        <taxon>Paracanthobdella</taxon>
    </lineage>
</organism>
<dbReference type="GO" id="GO:0016020">
    <property type="term" value="C:membrane"/>
    <property type="evidence" value="ECO:0007669"/>
    <property type="project" value="UniProtKB-SubCell"/>
</dbReference>
<dbReference type="Pfam" id="PF00420">
    <property type="entry name" value="Oxidored_q2"/>
    <property type="match status" value="1"/>
</dbReference>
<evidence type="ECO:0000256" key="2">
    <source>
        <dbReference type="ARBA" id="ARBA00010519"/>
    </source>
</evidence>
<keyword evidence="8 10" id="KW-0472">Membrane</keyword>
<evidence type="ECO:0000256" key="8">
    <source>
        <dbReference type="ARBA" id="ARBA00023136"/>
    </source>
</evidence>
<keyword evidence="11" id="KW-0496">Mitochondrion</keyword>
<protein>
    <recommendedName>
        <fullName evidence="3">NADH-ubiquinone oxidoreductase chain 4L</fullName>
    </recommendedName>
    <alternativeName>
        <fullName evidence="9">NADH dehydrogenase subunit 4L</fullName>
    </alternativeName>
</protein>
<comment type="subcellular location">
    <subcellularLocation>
        <location evidence="1">Membrane</location>
        <topology evidence="1">Multi-pass membrane protein</topology>
    </subcellularLocation>
</comment>
<gene>
    <name evidence="11" type="primary">ND4L</name>
</gene>
<dbReference type="Gene3D" id="1.10.287.3510">
    <property type="match status" value="1"/>
</dbReference>
<keyword evidence="5" id="KW-1278">Translocase</keyword>
<reference evidence="11" key="2">
    <citation type="submission" date="2022-01" db="EMBL/GenBank/DDBJ databases">
        <authorList>
            <person name="Bolbat A."/>
        </authorList>
    </citation>
    <scope>NUCLEOTIDE SEQUENCE</scope>
</reference>
<evidence type="ECO:0000256" key="7">
    <source>
        <dbReference type="ARBA" id="ARBA00023027"/>
    </source>
</evidence>
<dbReference type="EMBL" id="OM117615">
    <property type="protein sequence ID" value="UZT67767.1"/>
    <property type="molecule type" value="Genomic_DNA"/>
</dbReference>
<keyword evidence="7" id="KW-0520">NAD</keyword>
<comment type="similarity">
    <text evidence="2">Belongs to the complex I subunit 4L family.</text>
</comment>
<dbReference type="RefSeq" id="YP_010584265.1">
    <property type="nucleotide sequence ID" value="NC_069205.1"/>
</dbReference>
<proteinExistence type="inferred from homology"/>
<feature type="transmembrane region" description="Helical" evidence="10">
    <location>
        <begin position="60"/>
        <end position="80"/>
    </location>
</feature>
<evidence type="ECO:0000313" key="11">
    <source>
        <dbReference type="EMBL" id="UZT67767.1"/>
    </source>
</evidence>
<evidence type="ECO:0000256" key="5">
    <source>
        <dbReference type="ARBA" id="ARBA00022967"/>
    </source>
</evidence>
<dbReference type="AlphaFoldDB" id="A0A9E8G798"/>
<dbReference type="EMBL" id="OM117614">
    <property type="protein sequence ID" value="UZT67754.1"/>
    <property type="molecule type" value="Genomic_DNA"/>
</dbReference>
<accession>A0A9E8G798</accession>
<evidence type="ECO:0000256" key="4">
    <source>
        <dbReference type="ARBA" id="ARBA00022692"/>
    </source>
</evidence>
<dbReference type="GeneID" id="77421983"/>
<evidence type="ECO:0000256" key="6">
    <source>
        <dbReference type="ARBA" id="ARBA00022989"/>
    </source>
</evidence>
<evidence type="ECO:0000256" key="9">
    <source>
        <dbReference type="ARBA" id="ARBA00031586"/>
    </source>
</evidence>
<evidence type="ECO:0000256" key="10">
    <source>
        <dbReference type="SAM" id="Phobius"/>
    </source>
</evidence>
<dbReference type="CTD" id="4539"/>
<geneLocation type="mitochondrion" evidence="11"/>
<sequence>MNYIILSLIMLPILSMSSFMINQNHLLKILLTLEALTLSTMLFITMTSMLNNMPMPSMSIVLLTFGACEGSFGLALLVNMTRYSGSDMMNNMNLAKC</sequence>
<dbReference type="InterPro" id="IPR039428">
    <property type="entry name" value="NUOK/Mnh_C1-like"/>
</dbReference>
<reference evidence="11" key="1">
    <citation type="journal article" date="2022" name="Diversity (Basel)">
        <title>Genome-Based Taxa Delimitation (GBTD): A New Approach.</title>
        <authorList>
            <person name="Bolbat A."/>
            <person name="Bukin Y."/>
            <person name="Kaygorodova I."/>
        </authorList>
    </citation>
    <scope>NUCLEOTIDE SEQUENCE</scope>
</reference>
<name>A0A9E8G798_9ANNE</name>
<evidence type="ECO:0000256" key="1">
    <source>
        <dbReference type="ARBA" id="ARBA00004141"/>
    </source>
</evidence>
<feature type="transmembrane region" description="Helical" evidence="10">
    <location>
        <begin position="29"/>
        <end position="48"/>
    </location>
</feature>
<keyword evidence="6 10" id="KW-1133">Transmembrane helix</keyword>
<evidence type="ECO:0000256" key="3">
    <source>
        <dbReference type="ARBA" id="ARBA00016612"/>
    </source>
</evidence>
<keyword evidence="4 10" id="KW-0812">Transmembrane</keyword>